<dbReference type="InterPro" id="IPR018108">
    <property type="entry name" value="MCP_transmembrane"/>
</dbReference>
<feature type="repeat" description="Solcar" evidence="5">
    <location>
        <begin position="417"/>
        <end position="500"/>
    </location>
</feature>
<evidence type="ECO:0000256" key="5">
    <source>
        <dbReference type="PROSITE-ProRule" id="PRU00282"/>
    </source>
</evidence>
<dbReference type="Pfam" id="PF00153">
    <property type="entry name" value="Mito_carr"/>
    <property type="match status" value="2"/>
</dbReference>
<dbReference type="GO" id="GO:0016020">
    <property type="term" value="C:membrane"/>
    <property type="evidence" value="ECO:0007669"/>
    <property type="project" value="UniProtKB-SubCell"/>
</dbReference>
<evidence type="ECO:0000256" key="2">
    <source>
        <dbReference type="ARBA" id="ARBA00006375"/>
    </source>
</evidence>
<evidence type="ECO:0000313" key="7">
    <source>
        <dbReference type="EMBL" id="KAF0036375.1"/>
    </source>
</evidence>
<dbReference type="FunFam" id="1.50.40.10:FF:000028">
    <property type="entry name" value="Solute carrier family 25 member 33"/>
    <property type="match status" value="1"/>
</dbReference>
<dbReference type="Gene3D" id="2.60.120.920">
    <property type="match status" value="1"/>
</dbReference>
<dbReference type="SUPFAM" id="SSF103506">
    <property type="entry name" value="Mitochondrial carrier"/>
    <property type="match status" value="1"/>
</dbReference>
<sequence length="607" mass="68608">MELLSVRHTVLSKSRQKYTYDCTVELGSIFLMLHTTLGLTLAVCIEWPRHNPVSLVAVAEWRRGSEADYSPHKSLKRGEEEEEGAVITTPSMGQKVPGGIKTIDMRDPAFSPLKLELQALSRTKPSRLDLLLDMPPASPDVQGQHSWNNDDRSLNIFVKDDNKLVFHRHPVAQSTDAIRGRVGYTRGLHVWEISWAMRQRGTHAVVGVATSDASLHSVGYTALVGSNAESWGWDLCRSKLYHDGKNQPGKTYPAFLEPDDTFIIPDSLLVVLDMDEGTLGYIVDGHYLGVAFRGLKGRKVYPVVSAVWGHCEIRIRYINGLDRRALRDCPISKGFIFGRLVSVFPTFNNHEGTTLRVWWLREKKGERDGTERHAASSFRRGINSRKRRTKITFPWSGAESRWCSPLKCQQIVRTLPRWLMVDNLGAFITNSLMNPIWMVKTRMQLEKKARGEKKMNALQCARYVHKTEGIRGFYRGLTASYAGISETMICFLIYETLKKHLAKSQFASPNGEKEKGARDFLSLMVAAAISKGCASCIAYPHEVIRTRLREEGSKYKYFFQTGRLIAVEEGYAAFYRGLVPQLIRQIPNTAIVLSTYELIVHLLADSK</sequence>
<dbReference type="SMART" id="SM00449">
    <property type="entry name" value="SPRY"/>
    <property type="match status" value="1"/>
</dbReference>
<evidence type="ECO:0000259" key="6">
    <source>
        <dbReference type="PROSITE" id="PS50188"/>
    </source>
</evidence>
<dbReference type="Gene3D" id="1.50.40.10">
    <property type="entry name" value="Mitochondrial carrier domain"/>
    <property type="match status" value="1"/>
</dbReference>
<dbReference type="PROSITE" id="PS50920">
    <property type="entry name" value="SOLCAR"/>
    <property type="match status" value="2"/>
</dbReference>
<dbReference type="EMBL" id="VEVO01000010">
    <property type="protein sequence ID" value="KAF0036375.1"/>
    <property type="molecule type" value="Genomic_DNA"/>
</dbReference>
<dbReference type="InterPro" id="IPR043136">
    <property type="entry name" value="B30.2/SPRY_sf"/>
</dbReference>
<dbReference type="PANTHER" id="PTHR12245:SF8">
    <property type="entry name" value="SPRY DOMAIN-CONTAINING SOCS BOX PROTEIN 1"/>
    <property type="match status" value="1"/>
</dbReference>
<reference evidence="7 8" key="1">
    <citation type="submission" date="2019-06" db="EMBL/GenBank/DDBJ databases">
        <title>Draft genomes of female and male turbot (Scophthalmus maximus).</title>
        <authorList>
            <person name="Xu H."/>
            <person name="Xu X.-W."/>
            <person name="Shao C."/>
            <person name="Chen S."/>
        </authorList>
    </citation>
    <scope>NUCLEOTIDE SEQUENCE [LARGE SCALE GENOMIC DNA]</scope>
    <source>
        <strain evidence="7">Ysfricsl-2016a</strain>
        <tissue evidence="7">Blood</tissue>
    </source>
</reference>
<evidence type="ECO:0000313" key="8">
    <source>
        <dbReference type="Proteomes" id="UP000438429"/>
    </source>
</evidence>
<name>A0A6A4SUM5_SCOMX</name>
<dbReference type="InterPro" id="IPR023395">
    <property type="entry name" value="MCP_dom_sf"/>
</dbReference>
<gene>
    <name evidence="7" type="ORF">F2P81_011687</name>
</gene>
<dbReference type="PANTHER" id="PTHR12245">
    <property type="entry name" value="SPRY DOMAIN CONTAINING SOCS BOX PROTEIN"/>
    <property type="match status" value="1"/>
</dbReference>
<evidence type="ECO:0000256" key="3">
    <source>
        <dbReference type="ARBA" id="ARBA00022692"/>
    </source>
</evidence>
<dbReference type="AlphaFoldDB" id="A0A6A4SUM5"/>
<keyword evidence="4 5" id="KW-0472">Membrane</keyword>
<dbReference type="GO" id="GO:0016567">
    <property type="term" value="P:protein ubiquitination"/>
    <property type="evidence" value="ECO:0007669"/>
    <property type="project" value="UniProtKB-ARBA"/>
</dbReference>
<dbReference type="GO" id="GO:0043161">
    <property type="term" value="P:proteasome-mediated ubiquitin-dependent protein catabolic process"/>
    <property type="evidence" value="ECO:0007669"/>
    <property type="project" value="TreeGrafter"/>
</dbReference>
<dbReference type="FunFam" id="2.60.120.920:FF:000007">
    <property type="entry name" value="SPRY domain-containing SOCS box protein 1"/>
    <property type="match status" value="1"/>
</dbReference>
<dbReference type="InterPro" id="IPR050672">
    <property type="entry name" value="FBXO45-Fsn/SPSB_families"/>
</dbReference>
<dbReference type="Proteomes" id="UP000438429">
    <property type="component" value="Unassembled WGS sequence"/>
</dbReference>
<organism evidence="7 8">
    <name type="scientific">Scophthalmus maximus</name>
    <name type="common">Turbot</name>
    <name type="synonym">Psetta maxima</name>
    <dbReference type="NCBI Taxonomy" id="52904"/>
    <lineage>
        <taxon>Eukaryota</taxon>
        <taxon>Metazoa</taxon>
        <taxon>Chordata</taxon>
        <taxon>Craniata</taxon>
        <taxon>Vertebrata</taxon>
        <taxon>Euteleostomi</taxon>
        <taxon>Actinopterygii</taxon>
        <taxon>Neopterygii</taxon>
        <taxon>Teleostei</taxon>
        <taxon>Neoteleostei</taxon>
        <taxon>Acanthomorphata</taxon>
        <taxon>Carangaria</taxon>
        <taxon>Pleuronectiformes</taxon>
        <taxon>Pleuronectoidei</taxon>
        <taxon>Scophthalmidae</taxon>
        <taxon>Scophthalmus</taxon>
    </lineage>
</organism>
<dbReference type="GO" id="GO:0005737">
    <property type="term" value="C:cytoplasm"/>
    <property type="evidence" value="ECO:0007669"/>
    <property type="project" value="UniProtKB-ARBA"/>
</dbReference>
<dbReference type="InterPro" id="IPR003877">
    <property type="entry name" value="SPRY_dom"/>
</dbReference>
<evidence type="ECO:0000256" key="4">
    <source>
        <dbReference type="ARBA" id="ARBA00023136"/>
    </source>
</evidence>
<accession>A0A6A4SUM5</accession>
<keyword evidence="3 5" id="KW-0812">Transmembrane</keyword>
<feature type="domain" description="B30.2/SPRY" evidence="6">
    <location>
        <begin position="110"/>
        <end position="322"/>
    </location>
</feature>
<dbReference type="InterPro" id="IPR001870">
    <property type="entry name" value="B30.2/SPRY"/>
</dbReference>
<protein>
    <recommendedName>
        <fullName evidence="6">B30.2/SPRY domain-containing protein</fullName>
    </recommendedName>
</protein>
<proteinExistence type="inferred from homology"/>
<dbReference type="GO" id="GO:0019005">
    <property type="term" value="C:SCF ubiquitin ligase complex"/>
    <property type="evidence" value="ECO:0007669"/>
    <property type="project" value="TreeGrafter"/>
</dbReference>
<comment type="subcellular location">
    <subcellularLocation>
        <location evidence="1">Membrane</location>
        <topology evidence="1">Multi-pass membrane protein</topology>
    </subcellularLocation>
</comment>
<dbReference type="CDD" id="cd12906">
    <property type="entry name" value="SPRY_SOCS1-2-4"/>
    <property type="match status" value="1"/>
</dbReference>
<dbReference type="SUPFAM" id="SSF49899">
    <property type="entry name" value="Concanavalin A-like lectins/glucanases"/>
    <property type="match status" value="1"/>
</dbReference>
<feature type="repeat" description="Solcar" evidence="5">
    <location>
        <begin position="518"/>
        <end position="602"/>
    </location>
</feature>
<evidence type="ECO:0000256" key="1">
    <source>
        <dbReference type="ARBA" id="ARBA00004141"/>
    </source>
</evidence>
<comment type="caution">
    <text evidence="7">The sequence shown here is derived from an EMBL/GenBank/DDBJ whole genome shotgun (WGS) entry which is preliminary data.</text>
</comment>
<dbReference type="PROSITE" id="PS50188">
    <property type="entry name" value="B302_SPRY"/>
    <property type="match status" value="1"/>
</dbReference>
<dbReference type="Pfam" id="PF00622">
    <property type="entry name" value="SPRY"/>
    <property type="match status" value="1"/>
</dbReference>
<dbReference type="InterPro" id="IPR013320">
    <property type="entry name" value="ConA-like_dom_sf"/>
</dbReference>
<comment type="similarity">
    <text evidence="2">Belongs to the mitochondrial carrier (TC 2.A.29) family.</text>
</comment>